<keyword evidence="2" id="KW-1133">Transmembrane helix</keyword>
<accession>A0A6J8DJV2</accession>
<evidence type="ECO:0000313" key="4">
    <source>
        <dbReference type="Proteomes" id="UP000507470"/>
    </source>
</evidence>
<dbReference type="Proteomes" id="UP000507470">
    <property type="component" value="Unassembled WGS sequence"/>
</dbReference>
<sequence length="282" mass="30896">MTYRTNNNQRQIMIYFMFFFFTISAGVTEFPCTFPSPWMGQTFSFTTSGFDGNWKFNTDCQTSVFTTNMGLSSASVTWLCHQITERFLIVRVQGSDNFVCFPIFFNLANPLKFTFGLGASTTFANQTGEFTDICEICKKPTATLFALVPGSPPSPTQPLDCDIPLMCYIPGIPCASNDIIPKGSGCPILTTETSTTTIFASTTTTQEPTTTTPEQTTTTPVPTTTTSEPTTTTPEPTTTTSEPTTTIPEPPTTTTEPTTLPEPKTTTKGHHGHCRKRNHPHP</sequence>
<evidence type="ECO:0000256" key="2">
    <source>
        <dbReference type="SAM" id="Phobius"/>
    </source>
</evidence>
<gene>
    <name evidence="3" type="ORF">MCOR_41686</name>
</gene>
<protein>
    <submittedName>
        <fullName evidence="3">Uncharacterized protein</fullName>
    </submittedName>
</protein>
<evidence type="ECO:0000256" key="1">
    <source>
        <dbReference type="SAM" id="MobiDB-lite"/>
    </source>
</evidence>
<feature type="transmembrane region" description="Helical" evidence="2">
    <location>
        <begin position="12"/>
        <end position="30"/>
    </location>
</feature>
<name>A0A6J8DJV2_MYTCO</name>
<feature type="region of interest" description="Disordered" evidence="1">
    <location>
        <begin position="198"/>
        <end position="282"/>
    </location>
</feature>
<keyword evidence="2" id="KW-0472">Membrane</keyword>
<dbReference type="OrthoDB" id="6193235at2759"/>
<keyword evidence="2" id="KW-0812">Transmembrane</keyword>
<dbReference type="EMBL" id="CACVKT020007519">
    <property type="protein sequence ID" value="CAC5408275.1"/>
    <property type="molecule type" value="Genomic_DNA"/>
</dbReference>
<feature type="compositionally biased region" description="Basic residues" evidence="1">
    <location>
        <begin position="267"/>
        <end position="282"/>
    </location>
</feature>
<organism evidence="3 4">
    <name type="scientific">Mytilus coruscus</name>
    <name type="common">Sea mussel</name>
    <dbReference type="NCBI Taxonomy" id="42192"/>
    <lineage>
        <taxon>Eukaryota</taxon>
        <taxon>Metazoa</taxon>
        <taxon>Spiralia</taxon>
        <taxon>Lophotrochozoa</taxon>
        <taxon>Mollusca</taxon>
        <taxon>Bivalvia</taxon>
        <taxon>Autobranchia</taxon>
        <taxon>Pteriomorphia</taxon>
        <taxon>Mytilida</taxon>
        <taxon>Mytiloidea</taxon>
        <taxon>Mytilidae</taxon>
        <taxon>Mytilinae</taxon>
        <taxon>Mytilus</taxon>
    </lineage>
</organism>
<evidence type="ECO:0000313" key="3">
    <source>
        <dbReference type="EMBL" id="CAC5408275.1"/>
    </source>
</evidence>
<reference evidence="3 4" key="1">
    <citation type="submission" date="2020-06" db="EMBL/GenBank/DDBJ databases">
        <authorList>
            <person name="Li R."/>
            <person name="Bekaert M."/>
        </authorList>
    </citation>
    <scope>NUCLEOTIDE SEQUENCE [LARGE SCALE GENOMIC DNA]</scope>
    <source>
        <strain evidence="4">wild</strain>
    </source>
</reference>
<feature type="compositionally biased region" description="Low complexity" evidence="1">
    <location>
        <begin position="198"/>
        <end position="266"/>
    </location>
</feature>
<keyword evidence="4" id="KW-1185">Reference proteome</keyword>
<proteinExistence type="predicted"/>
<dbReference type="AlphaFoldDB" id="A0A6J8DJV2"/>